<evidence type="ECO:0000259" key="12">
    <source>
        <dbReference type="PROSITE" id="PS51202"/>
    </source>
</evidence>
<feature type="transmembrane region" description="Helical" evidence="10">
    <location>
        <begin position="328"/>
        <end position="348"/>
    </location>
</feature>
<accession>A0ABX1QIB2</accession>
<keyword evidence="5 10" id="KW-0812">Transmembrane</keyword>
<feature type="transmembrane region" description="Helical" evidence="10">
    <location>
        <begin position="146"/>
        <end position="169"/>
    </location>
</feature>
<feature type="domain" description="RCK N-terminal" evidence="11">
    <location>
        <begin position="407"/>
        <end position="524"/>
    </location>
</feature>
<dbReference type="InterPro" id="IPR036291">
    <property type="entry name" value="NAD(P)-bd_dom_sf"/>
</dbReference>
<feature type="transmembrane region" description="Helical" evidence="10">
    <location>
        <begin position="175"/>
        <end position="195"/>
    </location>
</feature>
<keyword evidence="14" id="KW-1185">Reference proteome</keyword>
<dbReference type="InterPro" id="IPR006037">
    <property type="entry name" value="RCK_C"/>
</dbReference>
<comment type="subcellular location">
    <subcellularLocation>
        <location evidence="1">Membrane</location>
        <topology evidence="1">Multi-pass membrane protein</topology>
    </subcellularLocation>
</comment>
<evidence type="ECO:0000313" key="14">
    <source>
        <dbReference type="Proteomes" id="UP000669605"/>
    </source>
</evidence>
<protein>
    <submittedName>
        <fullName evidence="13">Potassium transporter</fullName>
    </submittedName>
</protein>
<gene>
    <name evidence="13" type="ORF">GV368_01150</name>
</gene>
<keyword evidence="2" id="KW-0813">Transport</keyword>
<dbReference type="InterPro" id="IPR036721">
    <property type="entry name" value="RCK_C_sf"/>
</dbReference>
<dbReference type="PANTHER" id="PTHR46157">
    <property type="entry name" value="K(+) EFFLUX ANTIPORTER 3, CHLOROPLASTIC"/>
    <property type="match status" value="1"/>
</dbReference>
<keyword evidence="4" id="KW-0633">Potassium transport</keyword>
<proteinExistence type="predicted"/>
<dbReference type="EMBL" id="JAAAUB010000001">
    <property type="protein sequence ID" value="NMH15737.1"/>
    <property type="molecule type" value="Genomic_DNA"/>
</dbReference>
<keyword evidence="8" id="KW-0406">Ion transport</keyword>
<evidence type="ECO:0000256" key="2">
    <source>
        <dbReference type="ARBA" id="ARBA00022448"/>
    </source>
</evidence>
<dbReference type="Pfam" id="PF02080">
    <property type="entry name" value="TrkA_C"/>
    <property type="match status" value="1"/>
</dbReference>
<dbReference type="PROSITE" id="PS51202">
    <property type="entry name" value="RCK_C"/>
    <property type="match status" value="1"/>
</dbReference>
<feature type="transmembrane region" description="Helical" evidence="10">
    <location>
        <begin position="114"/>
        <end position="134"/>
    </location>
</feature>
<dbReference type="InterPro" id="IPR038770">
    <property type="entry name" value="Na+/solute_symporter_sf"/>
</dbReference>
<feature type="transmembrane region" description="Helical" evidence="10">
    <location>
        <begin position="292"/>
        <end position="316"/>
    </location>
</feature>
<dbReference type="InterPro" id="IPR003148">
    <property type="entry name" value="RCK_N"/>
</dbReference>
<evidence type="ECO:0000256" key="4">
    <source>
        <dbReference type="ARBA" id="ARBA00022538"/>
    </source>
</evidence>
<feature type="domain" description="RCK C-terminal" evidence="12">
    <location>
        <begin position="572"/>
        <end position="656"/>
    </location>
</feature>
<dbReference type="Gene3D" id="1.20.1530.20">
    <property type="match status" value="1"/>
</dbReference>
<evidence type="ECO:0000256" key="6">
    <source>
        <dbReference type="ARBA" id="ARBA00022958"/>
    </source>
</evidence>
<dbReference type="PANTHER" id="PTHR46157:SF4">
    <property type="entry name" value="K(+) EFFLUX ANTIPORTER 3, CHLOROPLASTIC"/>
    <property type="match status" value="1"/>
</dbReference>
<keyword evidence="3" id="KW-0050">Antiport</keyword>
<evidence type="ECO:0000256" key="7">
    <source>
        <dbReference type="ARBA" id="ARBA00022989"/>
    </source>
</evidence>
<dbReference type="SUPFAM" id="SSF116726">
    <property type="entry name" value="TrkA C-terminal domain-like"/>
    <property type="match status" value="1"/>
</dbReference>
<organism evidence="13 14">
    <name type="scientific">Tepidiphilus baoligensis</name>
    <dbReference type="NCBI Taxonomy" id="2698687"/>
    <lineage>
        <taxon>Bacteria</taxon>
        <taxon>Pseudomonadati</taxon>
        <taxon>Pseudomonadota</taxon>
        <taxon>Hydrogenophilia</taxon>
        <taxon>Hydrogenophilales</taxon>
        <taxon>Hydrogenophilaceae</taxon>
        <taxon>Tepidiphilus</taxon>
    </lineage>
</organism>
<sequence length="658" mass="71255">MHEVLITILILLAASLFAVALFKEMGLPSLMGYLLVGVAIGPHALGLMPQDGPTAWLAEFGVVFLMFSIGLEFSLTRLNAMRRIVLGLGALQVIVTHIVLTALFWLLGLSLLPAWALAGALTMSSTAILSKLLVERRELEKPHGRETIGVLLFQDLAVVPLLILVPAFASSQGDQWVGALALAMSKTVAALVLVLRYGHPLMSRWFDWVAKRRSPELFMINVLLVTLGMAALSEAFGLSLALGAFLAGMLISETAYRYQVEEDIKPFRDVLLGLFFITVGMFLDIGEVTRHFIYVAGLLVLILAIKFTVVFVGSRMMGSKAPVAMRSALWLCTGGEFGFVLLAQSAGLEILPSFWLQTGAAALVLSMLLAPLIVAASDRLVLRFVASEWMTRAMELTAIAAQTIKVKQHVLVLGYGRTGQYLARLLEHESVPTVALDLDPERVAEATAAGENVLYGDASRRETLIAAGLLRARAVVISFADLQASLRVLSVLRELRPDVPVVVRARAESDIDWLTAAGATAVISEAIEVSLMLATHTLALIGTPLSRVARRIREIRAQRYALLRGYFAGSSDERGSEGLEGEIRLHSVLLPEEAWAVGRHLGELGLKECGVEVAAVRRRGIRAQSPEPGLILRPGDVVILRGEQKALERGEAILLQGP</sequence>
<feature type="transmembrane region" description="Helical" evidence="10">
    <location>
        <begin position="216"/>
        <end position="232"/>
    </location>
</feature>
<feature type="transmembrane region" description="Helical" evidence="10">
    <location>
        <begin position="85"/>
        <end position="108"/>
    </location>
</feature>
<keyword evidence="7 10" id="KW-1133">Transmembrane helix</keyword>
<reference evidence="13 14" key="1">
    <citation type="journal article" date="2020" name="Curr. Microbiol.">
        <title>Tepidiphilus baoligensis sp. nov., a Novel Bacterium of the Family Hydrogenophilaceae Isolated from an Oil Reservoir.</title>
        <authorList>
            <person name="Zhang X."/>
            <person name="Wang G."/>
            <person name="Ma X."/>
            <person name="Yu J."/>
            <person name="You J."/>
            <person name="Xue Y."/>
            <person name="Ma Y."/>
        </authorList>
    </citation>
    <scope>NUCLEOTIDE SEQUENCE [LARGE SCALE GENOMIC DNA]</scope>
    <source>
        <strain evidence="13 14">B18-69</strain>
    </source>
</reference>
<dbReference type="Gene3D" id="3.30.70.1450">
    <property type="entry name" value="Regulator of K+ conductance, C-terminal domain"/>
    <property type="match status" value="1"/>
</dbReference>
<dbReference type="InterPro" id="IPR006153">
    <property type="entry name" value="Cation/H_exchanger_TM"/>
</dbReference>
<dbReference type="Pfam" id="PF02254">
    <property type="entry name" value="TrkA_N"/>
    <property type="match status" value="1"/>
</dbReference>
<feature type="transmembrane region" description="Helical" evidence="10">
    <location>
        <begin position="30"/>
        <end position="48"/>
    </location>
</feature>
<dbReference type="Proteomes" id="UP000669605">
    <property type="component" value="Unassembled WGS sequence"/>
</dbReference>
<dbReference type="PROSITE" id="PS51201">
    <property type="entry name" value="RCK_N"/>
    <property type="match status" value="1"/>
</dbReference>
<feature type="transmembrane region" description="Helical" evidence="10">
    <location>
        <begin position="54"/>
        <end position="73"/>
    </location>
</feature>
<comment type="caution">
    <text evidence="13">The sequence shown here is derived from an EMBL/GenBank/DDBJ whole genome shotgun (WGS) entry which is preliminary data.</text>
</comment>
<dbReference type="RefSeq" id="WP_169114745.1">
    <property type="nucleotide sequence ID" value="NZ_JAAAUB010000001.1"/>
</dbReference>
<evidence type="ECO:0000256" key="5">
    <source>
        <dbReference type="ARBA" id="ARBA00022692"/>
    </source>
</evidence>
<dbReference type="Pfam" id="PF00999">
    <property type="entry name" value="Na_H_Exchanger"/>
    <property type="match status" value="1"/>
</dbReference>
<keyword evidence="9 10" id="KW-0472">Membrane</keyword>
<evidence type="ECO:0000313" key="13">
    <source>
        <dbReference type="EMBL" id="NMH15737.1"/>
    </source>
</evidence>
<name>A0ABX1QIB2_9PROT</name>
<evidence type="ECO:0000256" key="9">
    <source>
        <dbReference type="ARBA" id="ARBA00023136"/>
    </source>
</evidence>
<dbReference type="SUPFAM" id="SSF51735">
    <property type="entry name" value="NAD(P)-binding Rossmann-fold domains"/>
    <property type="match status" value="1"/>
</dbReference>
<feature type="transmembrane region" description="Helical" evidence="10">
    <location>
        <begin position="354"/>
        <end position="374"/>
    </location>
</feature>
<evidence type="ECO:0000256" key="3">
    <source>
        <dbReference type="ARBA" id="ARBA00022449"/>
    </source>
</evidence>
<feature type="transmembrane region" description="Helical" evidence="10">
    <location>
        <begin position="6"/>
        <end position="23"/>
    </location>
</feature>
<keyword evidence="6" id="KW-0630">Potassium</keyword>
<evidence type="ECO:0000256" key="10">
    <source>
        <dbReference type="SAM" id="Phobius"/>
    </source>
</evidence>
<evidence type="ECO:0000256" key="8">
    <source>
        <dbReference type="ARBA" id="ARBA00023065"/>
    </source>
</evidence>
<dbReference type="Gene3D" id="3.40.50.720">
    <property type="entry name" value="NAD(P)-binding Rossmann-like Domain"/>
    <property type="match status" value="1"/>
</dbReference>
<evidence type="ECO:0000259" key="11">
    <source>
        <dbReference type="PROSITE" id="PS51201"/>
    </source>
</evidence>
<evidence type="ECO:0000256" key="1">
    <source>
        <dbReference type="ARBA" id="ARBA00004141"/>
    </source>
</evidence>